<comment type="cofactor">
    <cofactor evidence="4">
        <name>FAD</name>
        <dbReference type="ChEBI" id="CHEBI:57692"/>
    </cofactor>
    <text evidence="4">Binds 1 FAD per subunit.</text>
</comment>
<feature type="site" description="Electron transfer via tryptophanyl radical" evidence="5">
    <location>
        <position position="334"/>
    </location>
</feature>
<dbReference type="GO" id="GO:0005634">
    <property type="term" value="C:nucleus"/>
    <property type="evidence" value="ECO:0007669"/>
    <property type="project" value="TreeGrafter"/>
</dbReference>
<protein>
    <submittedName>
        <fullName evidence="7">(6-4)DNA photolyase</fullName>
    </submittedName>
</protein>
<dbReference type="Gene3D" id="1.10.579.10">
    <property type="entry name" value="DNA Cyclobutane Dipyrimidine Photolyase, subunit A, domain 3"/>
    <property type="match status" value="1"/>
</dbReference>
<evidence type="ECO:0000259" key="6">
    <source>
        <dbReference type="PROSITE" id="PS51645"/>
    </source>
</evidence>
<evidence type="ECO:0000256" key="1">
    <source>
        <dbReference type="ARBA" id="ARBA00005862"/>
    </source>
</evidence>
<dbReference type="PANTHER" id="PTHR11455:SF9">
    <property type="entry name" value="CRYPTOCHROME CIRCADIAN CLOCK 5 ISOFORM X1"/>
    <property type="match status" value="1"/>
</dbReference>
<dbReference type="SUPFAM" id="SSF48173">
    <property type="entry name" value="Cryptochrome/photolyase FAD-binding domain"/>
    <property type="match status" value="1"/>
</dbReference>
<dbReference type="Gene3D" id="1.25.40.80">
    <property type="match status" value="1"/>
</dbReference>
<dbReference type="GO" id="GO:0005737">
    <property type="term" value="C:cytoplasm"/>
    <property type="evidence" value="ECO:0007669"/>
    <property type="project" value="TreeGrafter"/>
</dbReference>
<dbReference type="InterPro" id="IPR005101">
    <property type="entry name" value="Cryptochr/Photolyase_FAD-bd"/>
</dbReference>
<evidence type="ECO:0000256" key="2">
    <source>
        <dbReference type="ARBA" id="ARBA00022630"/>
    </source>
</evidence>
<dbReference type="GO" id="GO:0003677">
    <property type="term" value="F:DNA binding"/>
    <property type="evidence" value="ECO:0007669"/>
    <property type="project" value="TreeGrafter"/>
</dbReference>
<dbReference type="PROSITE" id="PS51645">
    <property type="entry name" value="PHR_CRY_ALPHA_BETA"/>
    <property type="match status" value="1"/>
</dbReference>
<dbReference type="FunFam" id="1.10.579.10:FF:000001">
    <property type="entry name" value="Cryptochrome 1"/>
    <property type="match status" value="1"/>
</dbReference>
<evidence type="ECO:0000256" key="4">
    <source>
        <dbReference type="PIRSR" id="PIRSR602081-1"/>
    </source>
</evidence>
<evidence type="ECO:0000256" key="3">
    <source>
        <dbReference type="ARBA" id="ARBA00022827"/>
    </source>
</evidence>
<dbReference type="InterPro" id="IPR036155">
    <property type="entry name" value="Crypto/Photolyase_N_sf"/>
</dbReference>
<dbReference type="GO" id="GO:0071949">
    <property type="term" value="F:FAD binding"/>
    <property type="evidence" value="ECO:0007669"/>
    <property type="project" value="TreeGrafter"/>
</dbReference>
<reference evidence="7 8" key="1">
    <citation type="submission" date="2024-03" db="EMBL/GenBank/DDBJ databases">
        <title>Complete genome sequence of the green alga Chloropicon roscoffensis RCC1871.</title>
        <authorList>
            <person name="Lemieux C."/>
            <person name="Pombert J.-F."/>
            <person name="Otis C."/>
            <person name="Turmel M."/>
        </authorList>
    </citation>
    <scope>NUCLEOTIDE SEQUENCE [LARGE SCALE GENOMIC DNA]</scope>
    <source>
        <strain evidence="7 8">RCC1871</strain>
    </source>
</reference>
<feature type="binding site" evidence="4">
    <location>
        <begin position="262"/>
        <end position="266"/>
    </location>
    <ligand>
        <name>FAD</name>
        <dbReference type="ChEBI" id="CHEBI:57692"/>
    </ligand>
</feature>
<evidence type="ECO:0000313" key="8">
    <source>
        <dbReference type="Proteomes" id="UP001472866"/>
    </source>
</evidence>
<evidence type="ECO:0000313" key="7">
    <source>
        <dbReference type="EMBL" id="WZN60809.1"/>
    </source>
</evidence>
<dbReference type="InterPro" id="IPR036134">
    <property type="entry name" value="Crypto/Photolyase_FAD-like_sf"/>
</dbReference>
<feature type="site" description="Electron transfer via tryptophanyl radical" evidence="5">
    <location>
        <position position="391"/>
    </location>
</feature>
<dbReference type="SUPFAM" id="SSF52425">
    <property type="entry name" value="Cryptochrome/photolyase, N-terminal domain"/>
    <property type="match status" value="1"/>
</dbReference>
<dbReference type="InterPro" id="IPR006050">
    <property type="entry name" value="DNA_photolyase_N"/>
</dbReference>
<dbReference type="Proteomes" id="UP001472866">
    <property type="component" value="Chromosome 03"/>
</dbReference>
<keyword evidence="3 4" id="KW-0274">FAD</keyword>
<comment type="similarity">
    <text evidence="1">Belongs to the DNA photolyase class-1 family.</text>
</comment>
<dbReference type="Pfam" id="PF00875">
    <property type="entry name" value="DNA_photolyase"/>
    <property type="match status" value="1"/>
</dbReference>
<dbReference type="GO" id="GO:0043153">
    <property type="term" value="P:entrainment of circadian clock by photoperiod"/>
    <property type="evidence" value="ECO:0007669"/>
    <property type="project" value="TreeGrafter"/>
</dbReference>
<dbReference type="GO" id="GO:0003904">
    <property type="term" value="F:deoxyribodipyrimidine photo-lyase activity"/>
    <property type="evidence" value="ECO:0007669"/>
    <property type="project" value="TreeGrafter"/>
</dbReference>
<feature type="domain" description="Photolyase/cryptochrome alpha/beta" evidence="6">
    <location>
        <begin position="16"/>
        <end position="148"/>
    </location>
</feature>
<organism evidence="7 8">
    <name type="scientific">Chloropicon roscoffensis</name>
    <dbReference type="NCBI Taxonomy" id="1461544"/>
    <lineage>
        <taxon>Eukaryota</taxon>
        <taxon>Viridiplantae</taxon>
        <taxon>Chlorophyta</taxon>
        <taxon>Chloropicophyceae</taxon>
        <taxon>Chloropicales</taxon>
        <taxon>Chloropicaceae</taxon>
        <taxon>Chloropicon</taxon>
    </lineage>
</organism>
<dbReference type="EMBL" id="CP151503">
    <property type="protein sequence ID" value="WZN60809.1"/>
    <property type="molecule type" value="Genomic_DNA"/>
</dbReference>
<gene>
    <name evidence="7" type="ORF">HKI87_03g23430</name>
</gene>
<feature type="site" description="Electron transfer via tryptophanyl radical" evidence="5">
    <location>
        <position position="414"/>
    </location>
</feature>
<dbReference type="GO" id="GO:0032922">
    <property type="term" value="P:circadian regulation of gene expression"/>
    <property type="evidence" value="ECO:0007669"/>
    <property type="project" value="TreeGrafter"/>
</dbReference>
<dbReference type="PANTHER" id="PTHR11455">
    <property type="entry name" value="CRYPTOCHROME"/>
    <property type="match status" value="1"/>
</dbReference>
<keyword evidence="8" id="KW-1185">Reference proteome</keyword>
<feature type="binding site" evidence="4">
    <location>
        <begin position="303"/>
        <end position="310"/>
    </location>
    <ligand>
        <name>FAD</name>
        <dbReference type="ChEBI" id="CHEBI:57692"/>
    </ligand>
</feature>
<dbReference type="Pfam" id="PF03441">
    <property type="entry name" value="FAD_binding_7"/>
    <property type="match status" value="1"/>
</dbReference>
<keyword evidence="2 4" id="KW-0285">Flavoprotein</keyword>
<proteinExistence type="inferred from homology"/>
<feature type="binding site" evidence="4">
    <location>
        <begin position="404"/>
        <end position="406"/>
    </location>
    <ligand>
        <name>FAD</name>
        <dbReference type="ChEBI" id="CHEBI:57692"/>
    </ligand>
</feature>
<evidence type="ECO:0000256" key="5">
    <source>
        <dbReference type="PIRSR" id="PIRSR602081-2"/>
    </source>
</evidence>
<name>A0AAX4P3S2_9CHLO</name>
<dbReference type="AlphaFoldDB" id="A0AAX4P3S2"/>
<dbReference type="InterPro" id="IPR002081">
    <property type="entry name" value="Cryptochrome/DNA_photolyase_1"/>
</dbReference>
<dbReference type="InterPro" id="IPR014729">
    <property type="entry name" value="Rossmann-like_a/b/a_fold"/>
</dbReference>
<accession>A0AAX4P3S2</accession>
<sequence length="513" mass="58647">MVTIKKEEEKGSHASERCLVWFRKGLRVHDNPALLEASKSAEAVYPVFVLDPSIDPTENGVRVGANRAQFLLESLEDLDQSLQGLGSHLLCLQGRPEDVLPPLMKELDITRLSFEFDTEPYWKDQGEKVAASAKQMGASVHCPTSHTLFDPEHLMAKCMMDAPKSYGQFLKLVAKCGKPPAPLDAPSSLPAVPEDVLSRRYRSVPTLEDLGYERPEEIDRTPFPGGESEGLRRLEDQFQDIRRIAMFEKPKTSPTDFVVPSTTVLSPYLKHGCVSSRVFYYKLKDAYKRNGRHADPPVSLLGQLYWREFFYLCGYAFPNFGRMEGNPICRQIPWDRSEEGKERLRKWANAQTGYPWIDAAMTQLRQQGWLHHLARHAVACFLTRGDLWVSWEEGRKVFDELLIDADWSLNNANWMWLSCSSFFYQYFRCYSPVAFGRKYDPQGKYIRKFLPVLKHFPKEFIYEPWKAPIAVQKKAGCIVGVDYPKPIVDHAEAVKANKSKMAAAYAKYKKAKA</sequence>
<dbReference type="Gene3D" id="3.40.50.620">
    <property type="entry name" value="HUPs"/>
    <property type="match status" value="1"/>
</dbReference>